<gene>
    <name evidence="1" type="ORF">LT679_17110</name>
</gene>
<dbReference type="RefSeq" id="WP_232178889.1">
    <property type="nucleotide sequence ID" value="NZ_JAJPWV010000006.1"/>
</dbReference>
<organism evidence="1 2">
    <name type="scientific">Mucilaginibacter roseus</name>
    <dbReference type="NCBI Taxonomy" id="1528868"/>
    <lineage>
        <taxon>Bacteria</taxon>
        <taxon>Pseudomonadati</taxon>
        <taxon>Bacteroidota</taxon>
        <taxon>Sphingobacteriia</taxon>
        <taxon>Sphingobacteriales</taxon>
        <taxon>Sphingobacteriaceae</taxon>
        <taxon>Mucilaginibacter</taxon>
    </lineage>
</organism>
<dbReference type="Proteomes" id="UP001199919">
    <property type="component" value="Unassembled WGS sequence"/>
</dbReference>
<protein>
    <submittedName>
        <fullName evidence="1">Uncharacterized protein</fullName>
    </submittedName>
</protein>
<reference evidence="1 2" key="1">
    <citation type="submission" date="2021-12" db="EMBL/GenBank/DDBJ databases">
        <title>Mucilaginibacter roseus genome.</title>
        <authorList>
            <person name="Ferreira J.R."/>
            <person name="Newman J.D."/>
        </authorList>
    </citation>
    <scope>NUCLEOTIDE SEQUENCE [LARGE SCALE GENOMIC DNA]</scope>
    <source>
        <strain evidence="1 2">LMG 28454</strain>
    </source>
</reference>
<comment type="caution">
    <text evidence="1">The sequence shown here is derived from an EMBL/GenBank/DDBJ whole genome shotgun (WGS) entry which is preliminary data.</text>
</comment>
<evidence type="ECO:0000313" key="2">
    <source>
        <dbReference type="Proteomes" id="UP001199919"/>
    </source>
</evidence>
<accession>A0ABS8U7H3</accession>
<name>A0ABS8U7H3_9SPHI</name>
<dbReference type="EMBL" id="JAJPWV010000006">
    <property type="protein sequence ID" value="MCD8742332.1"/>
    <property type="molecule type" value="Genomic_DNA"/>
</dbReference>
<sequence length="78" mass="8603">MDHSSINPAGVLVFKTNINTITDLANVSPLLDADKAVSNWHIDLDHCDKLLRVTTGCLCPADIIELVNRRGYLCIELI</sequence>
<proteinExistence type="predicted"/>
<keyword evidence="2" id="KW-1185">Reference proteome</keyword>
<evidence type="ECO:0000313" key="1">
    <source>
        <dbReference type="EMBL" id="MCD8742332.1"/>
    </source>
</evidence>